<comment type="caution">
    <text evidence="1">The sequence shown here is derived from an EMBL/GenBank/DDBJ whole genome shotgun (WGS) entry which is preliminary data.</text>
</comment>
<protein>
    <submittedName>
        <fullName evidence="1">Uncharacterized protein</fullName>
    </submittedName>
</protein>
<reference evidence="1" key="1">
    <citation type="submission" date="2022-07" db="EMBL/GenBank/DDBJ databases">
        <authorList>
            <person name="Macas J."/>
            <person name="Novak P."/>
            <person name="Neumann P."/>
        </authorList>
    </citation>
    <scope>NUCLEOTIDE SEQUENCE</scope>
</reference>
<gene>
    <name evidence="1" type="ORF">CEPIT_LOCUS30679</name>
</gene>
<evidence type="ECO:0000313" key="2">
    <source>
        <dbReference type="Proteomes" id="UP001152523"/>
    </source>
</evidence>
<name>A0AAV0F4N9_9ASTE</name>
<accession>A0AAV0F4N9</accession>
<keyword evidence="2" id="KW-1185">Reference proteome</keyword>
<evidence type="ECO:0000313" key="1">
    <source>
        <dbReference type="EMBL" id="CAH9130503.1"/>
    </source>
</evidence>
<dbReference type="EMBL" id="CAMAPF010000962">
    <property type="protein sequence ID" value="CAH9130503.1"/>
    <property type="molecule type" value="Genomic_DNA"/>
</dbReference>
<organism evidence="1 2">
    <name type="scientific">Cuscuta epithymum</name>
    <dbReference type="NCBI Taxonomy" id="186058"/>
    <lineage>
        <taxon>Eukaryota</taxon>
        <taxon>Viridiplantae</taxon>
        <taxon>Streptophyta</taxon>
        <taxon>Embryophyta</taxon>
        <taxon>Tracheophyta</taxon>
        <taxon>Spermatophyta</taxon>
        <taxon>Magnoliopsida</taxon>
        <taxon>eudicotyledons</taxon>
        <taxon>Gunneridae</taxon>
        <taxon>Pentapetalae</taxon>
        <taxon>asterids</taxon>
        <taxon>lamiids</taxon>
        <taxon>Solanales</taxon>
        <taxon>Convolvulaceae</taxon>
        <taxon>Cuscuteae</taxon>
        <taxon>Cuscuta</taxon>
        <taxon>Cuscuta subgen. Cuscuta</taxon>
    </lineage>
</organism>
<dbReference type="Proteomes" id="UP001152523">
    <property type="component" value="Unassembled WGS sequence"/>
</dbReference>
<dbReference type="AlphaFoldDB" id="A0AAV0F4N9"/>
<sequence>MSHSTITLNSDLPRVAELEKWAIDHKSTLDAVKAGRKFLDAGFHLANPDNETITPIAKVPAIIPQ</sequence>
<feature type="non-terminal residue" evidence="1">
    <location>
        <position position="65"/>
    </location>
</feature>
<proteinExistence type="predicted"/>